<dbReference type="AlphaFoldDB" id="A0A0H5AFZ3"/>
<dbReference type="Proteomes" id="UP000036608">
    <property type="component" value="Chromosome"/>
</dbReference>
<dbReference type="Pfam" id="PF16459">
    <property type="entry name" value="Phage_TAC_13"/>
    <property type="match status" value="1"/>
</dbReference>
<reference evidence="2" key="2">
    <citation type="submission" date="2015-05" db="EMBL/GenBank/DDBJ databases">
        <authorList>
            <person name="Swarnkar M.K."/>
            <person name="Vyas P."/>
            <person name="Rahi P."/>
            <person name="Thakur R."/>
            <person name="Thakur N."/>
            <person name="Singh A.K."/>
            <person name="Gulati A."/>
        </authorList>
    </citation>
    <scope>NUCLEOTIDE SEQUENCE [LARGE SCALE GENOMIC DNA]</scope>
    <source>
        <strain evidence="2">745</strain>
    </source>
</reference>
<sequence>MNLTQLKAAGGIVGGAMVKKSVVWKHEDAKGKPVTDKFSIFVMPQSFGMIEKLFSATEPEDSRNAKYIATCVTLGENGEEPISYEDAFRLAPGLGWAILAAVHEVNNTGADRAKN</sequence>
<evidence type="ECO:0000313" key="2">
    <source>
        <dbReference type="Proteomes" id="UP000036608"/>
    </source>
</evidence>
<organism evidence="1 2">
    <name type="scientific">Pseudomonas trivialis</name>
    <dbReference type="NCBI Taxonomy" id="200450"/>
    <lineage>
        <taxon>Bacteria</taxon>
        <taxon>Pseudomonadati</taxon>
        <taxon>Pseudomonadota</taxon>
        <taxon>Gammaproteobacteria</taxon>
        <taxon>Pseudomonadales</taxon>
        <taxon>Pseudomonadaceae</taxon>
        <taxon>Pseudomonas</taxon>
    </lineage>
</organism>
<dbReference type="OrthoDB" id="6925487at2"/>
<proteinExistence type="predicted"/>
<name>A0A0H5AFZ3_9PSED</name>
<dbReference type="RefSeq" id="WP_049712381.1">
    <property type="nucleotide sequence ID" value="NZ_CP011507.1"/>
</dbReference>
<dbReference type="InterPro" id="IPR024410">
    <property type="entry name" value="Phage_TAC_12"/>
</dbReference>
<gene>
    <name evidence="1" type="ORF">AA957_23995</name>
</gene>
<accession>A0A0H5AFZ3</accession>
<evidence type="ECO:0000313" key="1">
    <source>
        <dbReference type="EMBL" id="AKS09053.1"/>
    </source>
</evidence>
<dbReference type="PATRIC" id="fig|200450.3.peg.4930"/>
<protein>
    <recommendedName>
        <fullName evidence="3">Phage tail protein</fullName>
    </recommendedName>
</protein>
<reference evidence="1 2" key="1">
    <citation type="journal article" date="2015" name="Genome Announc.">
        <title>Complete Genome Sequence of the Rhizobacterium Pseudomonas trivialis Strain IHBB745 with Multiple Plant Growth-Promoting Activities and Tolerance to Desiccation and Alkalinity.</title>
        <authorList>
            <person name="Gulati A."/>
            <person name="Swarnkar M.K."/>
            <person name="Vyas P."/>
            <person name="Rahi P."/>
            <person name="Thakur R."/>
            <person name="Thakur N."/>
            <person name="Singh A.K."/>
        </authorList>
    </citation>
    <scope>NUCLEOTIDE SEQUENCE [LARGE SCALE GENOMIC DNA]</scope>
    <source>
        <strain evidence="2">745</strain>
    </source>
</reference>
<evidence type="ECO:0008006" key="3">
    <source>
        <dbReference type="Google" id="ProtNLM"/>
    </source>
</evidence>
<dbReference type="EMBL" id="CP011507">
    <property type="protein sequence ID" value="AKS09053.1"/>
    <property type="molecule type" value="Genomic_DNA"/>
</dbReference>
<dbReference type="KEGG" id="ptv:AA957_23995"/>